<accession>A0A2B4TAR2</accession>
<gene>
    <name evidence="2" type="ORF">COF62_26905</name>
    <name evidence="1" type="ORF">CON73_16975</name>
</gene>
<sequence length="60" mass="6948">MLLYNRPFPFPFSYVFHRYLAICQAVRSPPQNVAEAKKLGGISTTRKSLHFISYLFLAIQ</sequence>
<evidence type="ECO:0000313" key="1">
    <source>
        <dbReference type="EMBL" id="PGG89918.1"/>
    </source>
</evidence>
<evidence type="ECO:0000313" key="4">
    <source>
        <dbReference type="Proteomes" id="UP000225320"/>
    </source>
</evidence>
<protein>
    <submittedName>
        <fullName evidence="1">Uncharacterized protein</fullName>
    </submittedName>
</protein>
<dbReference type="AlphaFoldDB" id="A0A2B4TAR2"/>
<organism evidence="1 4">
    <name type="scientific">Bacillus toyonensis</name>
    <dbReference type="NCBI Taxonomy" id="155322"/>
    <lineage>
        <taxon>Bacteria</taxon>
        <taxon>Bacillati</taxon>
        <taxon>Bacillota</taxon>
        <taxon>Bacilli</taxon>
        <taxon>Bacillales</taxon>
        <taxon>Bacillaceae</taxon>
        <taxon>Bacillus</taxon>
        <taxon>Bacillus cereus group</taxon>
    </lineage>
</organism>
<dbReference type="EMBL" id="NVOI01000063">
    <property type="protein sequence ID" value="PGG89918.1"/>
    <property type="molecule type" value="Genomic_DNA"/>
</dbReference>
<name>A0A2B4TAR2_9BACI</name>
<evidence type="ECO:0000313" key="2">
    <source>
        <dbReference type="EMBL" id="PHE07856.1"/>
    </source>
</evidence>
<dbReference type="Proteomes" id="UP000224044">
    <property type="component" value="Unassembled WGS sequence"/>
</dbReference>
<evidence type="ECO:0000313" key="3">
    <source>
        <dbReference type="Proteomes" id="UP000224044"/>
    </source>
</evidence>
<proteinExistence type="predicted"/>
<comment type="caution">
    <text evidence="1">The sequence shown here is derived from an EMBL/GenBank/DDBJ whole genome shotgun (WGS) entry which is preliminary data.</text>
</comment>
<dbReference type="Proteomes" id="UP000225320">
    <property type="component" value="Unassembled WGS sequence"/>
</dbReference>
<dbReference type="EMBL" id="NUSY01000040">
    <property type="protein sequence ID" value="PHE07856.1"/>
    <property type="molecule type" value="Genomic_DNA"/>
</dbReference>
<reference evidence="3 4" key="1">
    <citation type="submission" date="2017-09" db="EMBL/GenBank/DDBJ databases">
        <title>Large-scale bioinformatics analysis of Bacillus genomes uncovers conserved roles of natural products in bacterial physiology.</title>
        <authorList>
            <consortium name="Agbiome Team Llc"/>
            <person name="Bleich R.M."/>
            <person name="Grubbs K.J."/>
            <person name="Santa Maria K.C."/>
            <person name="Allen S.E."/>
            <person name="Farag S."/>
            <person name="Shank E.A."/>
            <person name="Bowers A."/>
        </authorList>
    </citation>
    <scope>NUCLEOTIDE SEQUENCE [LARGE SCALE GENOMIC DNA]</scope>
    <source>
        <strain evidence="2 3">AFS042148</strain>
        <strain evidence="1 4">AFS094862</strain>
    </source>
</reference>